<feature type="compositionally biased region" description="Pro residues" evidence="1">
    <location>
        <begin position="276"/>
        <end position="287"/>
    </location>
</feature>
<proteinExistence type="predicted"/>
<evidence type="ECO:0008006" key="4">
    <source>
        <dbReference type="Google" id="ProtNLM"/>
    </source>
</evidence>
<feature type="region of interest" description="Disordered" evidence="1">
    <location>
        <begin position="273"/>
        <end position="306"/>
    </location>
</feature>
<name>A0A5M3W5V5_9ACTN</name>
<evidence type="ECO:0000313" key="2">
    <source>
        <dbReference type="EMBL" id="GES04136.1"/>
    </source>
</evidence>
<gene>
    <name evidence="2" type="ORF">Acor_62030</name>
</gene>
<reference evidence="2 3" key="1">
    <citation type="submission" date="2019-10" db="EMBL/GenBank/DDBJ databases">
        <title>Whole genome shotgun sequence of Acrocarpospora corrugata NBRC 13972.</title>
        <authorList>
            <person name="Ichikawa N."/>
            <person name="Kimura A."/>
            <person name="Kitahashi Y."/>
            <person name="Komaki H."/>
            <person name="Oguchi A."/>
        </authorList>
    </citation>
    <scope>NUCLEOTIDE SEQUENCE [LARGE SCALE GENOMIC DNA]</scope>
    <source>
        <strain evidence="2 3">NBRC 13972</strain>
    </source>
</reference>
<dbReference type="Proteomes" id="UP000334990">
    <property type="component" value="Unassembled WGS sequence"/>
</dbReference>
<dbReference type="OrthoDB" id="3700382at2"/>
<dbReference type="AlphaFoldDB" id="A0A5M3W5V5"/>
<evidence type="ECO:0000256" key="1">
    <source>
        <dbReference type="SAM" id="MobiDB-lite"/>
    </source>
</evidence>
<dbReference type="InterPro" id="IPR011009">
    <property type="entry name" value="Kinase-like_dom_sf"/>
</dbReference>
<dbReference type="SUPFAM" id="SSF56112">
    <property type="entry name" value="Protein kinase-like (PK-like)"/>
    <property type="match status" value="1"/>
</dbReference>
<dbReference type="RefSeq" id="WP_155340251.1">
    <property type="nucleotide sequence ID" value="NZ_BAAABN010000025.1"/>
</dbReference>
<evidence type="ECO:0000313" key="3">
    <source>
        <dbReference type="Proteomes" id="UP000334990"/>
    </source>
</evidence>
<dbReference type="Gene3D" id="1.10.510.10">
    <property type="entry name" value="Transferase(Phosphotransferase) domain 1"/>
    <property type="match status" value="1"/>
</dbReference>
<feature type="region of interest" description="Disordered" evidence="1">
    <location>
        <begin position="182"/>
        <end position="203"/>
    </location>
</feature>
<protein>
    <recommendedName>
        <fullName evidence="4">Protein kinase domain-containing protein</fullName>
    </recommendedName>
</protein>
<comment type="caution">
    <text evidence="2">The sequence shown here is derived from an EMBL/GenBank/DDBJ whole genome shotgun (WGS) entry which is preliminary data.</text>
</comment>
<organism evidence="2 3">
    <name type="scientific">Acrocarpospora corrugata</name>
    <dbReference type="NCBI Taxonomy" id="35763"/>
    <lineage>
        <taxon>Bacteria</taxon>
        <taxon>Bacillati</taxon>
        <taxon>Actinomycetota</taxon>
        <taxon>Actinomycetes</taxon>
        <taxon>Streptosporangiales</taxon>
        <taxon>Streptosporangiaceae</taxon>
        <taxon>Acrocarpospora</taxon>
    </lineage>
</organism>
<accession>A0A5M3W5V5</accession>
<keyword evidence="3" id="KW-1185">Reference proteome</keyword>
<dbReference type="EMBL" id="BLAD01000077">
    <property type="protein sequence ID" value="GES04136.1"/>
    <property type="molecule type" value="Genomic_DNA"/>
</dbReference>
<sequence>MSSLSLGAKLGVGGQGAVHELKKHGAGFVYKEYLSPAAVNAAALADLVALPGRLPPSERERLLRQAAWPLARVVDGSGVKGFIMARVRPPFMGKQAAGLKLREAQFLMYPPKPLWESIVPLDATGRLEVARQIASLFQLLHAKSLVVGDISMNNLLWSETPVGIFLLDCDGVRIQGRRPVMVQPATPDWDDPRQPPTGPDQDTDRYKLALLITRILTRSPDIRPGDPLSFVPGLPDRVIAEVAKRFADAACPCGTRPDAGHWAMALSDRGTIDLPPLGPVRRPPSLPTAPLDRPAQRPIIQLNPPS</sequence>